<evidence type="ECO:0000313" key="2">
    <source>
        <dbReference type="EMBL" id="CAE8618645.1"/>
    </source>
</evidence>
<accession>A0A813FXB4</accession>
<feature type="region of interest" description="Disordered" evidence="1">
    <location>
        <begin position="1"/>
        <end position="21"/>
    </location>
</feature>
<evidence type="ECO:0008006" key="5">
    <source>
        <dbReference type="Google" id="ProtNLM"/>
    </source>
</evidence>
<dbReference type="EMBL" id="CAJNNW010036552">
    <property type="protein sequence ID" value="CAE8735503.1"/>
    <property type="molecule type" value="Genomic_DNA"/>
</dbReference>
<protein>
    <recommendedName>
        <fullName evidence="5">Anaphase-promoting complex subunit 10</fullName>
    </recommendedName>
</protein>
<evidence type="ECO:0000313" key="3">
    <source>
        <dbReference type="EMBL" id="CAE8735503.1"/>
    </source>
</evidence>
<name>A0A813FXB4_POLGL</name>
<dbReference type="AlphaFoldDB" id="A0A813FXB4"/>
<feature type="non-terminal residue" evidence="2">
    <location>
        <position position="129"/>
    </location>
</feature>
<dbReference type="EMBL" id="CAJNNV010026613">
    <property type="protein sequence ID" value="CAE8618645.1"/>
    <property type="molecule type" value="Genomic_DNA"/>
</dbReference>
<dbReference type="Proteomes" id="UP000626109">
    <property type="component" value="Unassembled WGS sequence"/>
</dbReference>
<dbReference type="OrthoDB" id="407358at2759"/>
<evidence type="ECO:0000256" key="1">
    <source>
        <dbReference type="SAM" id="MobiDB-lite"/>
    </source>
</evidence>
<keyword evidence="4" id="KW-1185">Reference proteome</keyword>
<proteinExistence type="predicted"/>
<comment type="caution">
    <text evidence="2">The sequence shown here is derived from an EMBL/GenBank/DDBJ whole genome shotgun (WGS) entry which is preliminary data.</text>
</comment>
<reference evidence="2" key="1">
    <citation type="submission" date="2021-02" db="EMBL/GenBank/DDBJ databases">
        <authorList>
            <person name="Dougan E. K."/>
            <person name="Rhodes N."/>
            <person name="Thang M."/>
            <person name="Chan C."/>
        </authorList>
    </citation>
    <scope>NUCLEOTIDE SEQUENCE</scope>
</reference>
<organism evidence="2 4">
    <name type="scientific">Polarella glacialis</name>
    <name type="common">Dinoflagellate</name>
    <dbReference type="NCBI Taxonomy" id="89957"/>
    <lineage>
        <taxon>Eukaryota</taxon>
        <taxon>Sar</taxon>
        <taxon>Alveolata</taxon>
        <taxon>Dinophyceae</taxon>
        <taxon>Suessiales</taxon>
        <taxon>Suessiaceae</taxon>
        <taxon>Polarella</taxon>
    </lineage>
</organism>
<evidence type="ECO:0000313" key="4">
    <source>
        <dbReference type="Proteomes" id="UP000654075"/>
    </source>
</evidence>
<gene>
    <name evidence="2" type="ORF">PGLA1383_LOCUS36253</name>
    <name evidence="3" type="ORF">PGLA2088_LOCUS47869</name>
</gene>
<dbReference type="Proteomes" id="UP000654075">
    <property type="component" value="Unassembled WGS sequence"/>
</dbReference>
<feature type="compositionally biased region" description="Low complexity" evidence="1">
    <location>
        <begin position="1"/>
        <end position="13"/>
    </location>
</feature>
<sequence>SQLLSRQLSPPSSGHEEGASAGWPLMRRVTTIGIRIPPLPHGPLSVRDFRVLAKGHAEEDWRPASPPLRTMDSGMMQHFALVPPIDACALRIVFTSSAAACQADDDPSYAELRVESSLSCFGLFQIEIA</sequence>